<evidence type="ECO:0000313" key="1">
    <source>
        <dbReference type="EMBL" id="EWS73503.1"/>
    </source>
</evidence>
<accession>W7XAQ9</accession>
<name>W7XAQ9_TETTS</name>
<gene>
    <name evidence="1" type="ORF">TTHERM_000133599</name>
</gene>
<dbReference type="EMBL" id="GG662639">
    <property type="protein sequence ID" value="EWS73503.1"/>
    <property type="molecule type" value="Genomic_DNA"/>
</dbReference>
<dbReference type="KEGG" id="tet:TTHERM_000133599"/>
<sequence length="249" mass="30102">MIINQVFHIKFYFEQFALLIYKLQKNKIQFQIKNTNIFFCLLMRLSFQSKDQLIEEKELQKVIDFSCVLLDQKYQTNDIQYLTLTECLFVTDYIFSLYQIDNKEKTSIIEQIKELTFIFKKLTRNDFKIYLTNVCSGYKKRDQNIQIEDLLEYFNTKLIVYIENYWIELQDQGIHFITKEQCKEFICSITEKYNVQYSQVDELVQNALKEIHMFVFFEDCISILLQIAKQLNFKKKKFNSGKQCACQIF</sequence>
<protein>
    <submittedName>
        <fullName evidence="1">Uncharacterized protein</fullName>
    </submittedName>
</protein>
<organism evidence="1 2">
    <name type="scientific">Tetrahymena thermophila (strain SB210)</name>
    <dbReference type="NCBI Taxonomy" id="312017"/>
    <lineage>
        <taxon>Eukaryota</taxon>
        <taxon>Sar</taxon>
        <taxon>Alveolata</taxon>
        <taxon>Ciliophora</taxon>
        <taxon>Intramacronucleata</taxon>
        <taxon>Oligohymenophorea</taxon>
        <taxon>Hymenostomatida</taxon>
        <taxon>Tetrahymenina</taxon>
        <taxon>Tetrahymenidae</taxon>
        <taxon>Tetrahymena</taxon>
    </lineage>
</organism>
<proteinExistence type="predicted"/>
<dbReference type="InParanoid" id="W7XAQ9"/>
<evidence type="ECO:0000313" key="2">
    <source>
        <dbReference type="Proteomes" id="UP000009168"/>
    </source>
</evidence>
<keyword evidence="2" id="KW-1185">Reference proteome</keyword>
<reference evidence="2" key="1">
    <citation type="journal article" date="2006" name="PLoS Biol.">
        <title>Macronuclear genome sequence of the ciliate Tetrahymena thermophila, a model eukaryote.</title>
        <authorList>
            <person name="Eisen J.A."/>
            <person name="Coyne R.S."/>
            <person name="Wu M."/>
            <person name="Wu D."/>
            <person name="Thiagarajan M."/>
            <person name="Wortman J.R."/>
            <person name="Badger J.H."/>
            <person name="Ren Q."/>
            <person name="Amedeo P."/>
            <person name="Jones K.M."/>
            <person name="Tallon L.J."/>
            <person name="Delcher A.L."/>
            <person name="Salzberg S.L."/>
            <person name="Silva J.C."/>
            <person name="Haas B.J."/>
            <person name="Majoros W.H."/>
            <person name="Farzad M."/>
            <person name="Carlton J.M."/>
            <person name="Smith R.K. Jr."/>
            <person name="Garg J."/>
            <person name="Pearlman R.E."/>
            <person name="Karrer K.M."/>
            <person name="Sun L."/>
            <person name="Manning G."/>
            <person name="Elde N.C."/>
            <person name="Turkewitz A.P."/>
            <person name="Asai D.J."/>
            <person name="Wilkes D.E."/>
            <person name="Wang Y."/>
            <person name="Cai H."/>
            <person name="Collins K."/>
            <person name="Stewart B.A."/>
            <person name="Lee S.R."/>
            <person name="Wilamowska K."/>
            <person name="Weinberg Z."/>
            <person name="Ruzzo W.L."/>
            <person name="Wloga D."/>
            <person name="Gaertig J."/>
            <person name="Frankel J."/>
            <person name="Tsao C.-C."/>
            <person name="Gorovsky M.A."/>
            <person name="Keeling P.J."/>
            <person name="Waller R.F."/>
            <person name="Patron N.J."/>
            <person name="Cherry J.M."/>
            <person name="Stover N.A."/>
            <person name="Krieger C.J."/>
            <person name="del Toro C."/>
            <person name="Ryder H.F."/>
            <person name="Williamson S.C."/>
            <person name="Barbeau R.A."/>
            <person name="Hamilton E.P."/>
            <person name="Orias E."/>
        </authorList>
    </citation>
    <scope>NUCLEOTIDE SEQUENCE [LARGE SCALE GENOMIC DNA]</scope>
    <source>
        <strain evidence="2">SB210</strain>
    </source>
</reference>
<dbReference type="RefSeq" id="XP_012653985.1">
    <property type="nucleotide sequence ID" value="XM_012798531.1"/>
</dbReference>
<dbReference type="GeneID" id="24437442"/>
<dbReference type="Proteomes" id="UP000009168">
    <property type="component" value="Unassembled WGS sequence"/>
</dbReference>
<dbReference type="AlphaFoldDB" id="W7XAQ9"/>